<name>A0A3P1CXU6_9BACT</name>
<dbReference type="PANTHER" id="PTHR11803:SF39">
    <property type="entry name" value="2-IMINOBUTANOATE_2-IMINOPROPANOATE DEAMINASE"/>
    <property type="match status" value="1"/>
</dbReference>
<organism evidence="1 2">
    <name type="scientific">Larkinella knui</name>
    <dbReference type="NCBI Taxonomy" id="2025310"/>
    <lineage>
        <taxon>Bacteria</taxon>
        <taxon>Pseudomonadati</taxon>
        <taxon>Bacteroidota</taxon>
        <taxon>Cytophagia</taxon>
        <taxon>Cytophagales</taxon>
        <taxon>Spirosomataceae</taxon>
        <taxon>Larkinella</taxon>
    </lineage>
</organism>
<dbReference type="Gene3D" id="3.30.1330.40">
    <property type="entry name" value="RutC-like"/>
    <property type="match status" value="1"/>
</dbReference>
<dbReference type="InterPro" id="IPR006175">
    <property type="entry name" value="YjgF/YER057c/UK114"/>
</dbReference>
<dbReference type="GO" id="GO:0005829">
    <property type="term" value="C:cytosol"/>
    <property type="evidence" value="ECO:0007669"/>
    <property type="project" value="TreeGrafter"/>
</dbReference>
<protein>
    <submittedName>
        <fullName evidence="1">RidA family protein</fullName>
    </submittedName>
</protein>
<keyword evidence="2" id="KW-1185">Reference proteome</keyword>
<evidence type="ECO:0000313" key="2">
    <source>
        <dbReference type="Proteomes" id="UP000274271"/>
    </source>
</evidence>
<proteinExistence type="predicted"/>
<dbReference type="CDD" id="cd00448">
    <property type="entry name" value="YjgF_YER057c_UK114_family"/>
    <property type="match status" value="1"/>
</dbReference>
<reference evidence="1 2" key="1">
    <citation type="submission" date="2018-11" db="EMBL/GenBank/DDBJ databases">
        <authorList>
            <person name="Zhou Z."/>
            <person name="Wang G."/>
        </authorList>
    </citation>
    <scope>NUCLEOTIDE SEQUENCE [LARGE SCALE GENOMIC DNA]</scope>
    <source>
        <strain evidence="1 2">KCTC42998</strain>
    </source>
</reference>
<dbReference type="RefSeq" id="WP_124905255.1">
    <property type="nucleotide sequence ID" value="NZ_RQJP01000001.1"/>
</dbReference>
<dbReference type="Proteomes" id="UP000274271">
    <property type="component" value="Unassembled WGS sequence"/>
</dbReference>
<dbReference type="SUPFAM" id="SSF55298">
    <property type="entry name" value="YjgF-like"/>
    <property type="match status" value="1"/>
</dbReference>
<gene>
    <name evidence="1" type="ORF">EHT87_07185</name>
</gene>
<dbReference type="Pfam" id="PF01042">
    <property type="entry name" value="Ribonuc_L-PSP"/>
    <property type="match status" value="1"/>
</dbReference>
<accession>A0A3P1CXU6</accession>
<evidence type="ECO:0000313" key="1">
    <source>
        <dbReference type="EMBL" id="RRB18049.1"/>
    </source>
</evidence>
<dbReference type="PANTHER" id="PTHR11803">
    <property type="entry name" value="2-IMINOBUTANOATE/2-IMINOPROPANOATE DEAMINASE RIDA"/>
    <property type="match status" value="1"/>
</dbReference>
<comment type="caution">
    <text evidence="1">The sequence shown here is derived from an EMBL/GenBank/DDBJ whole genome shotgun (WGS) entry which is preliminary data.</text>
</comment>
<dbReference type="OrthoDB" id="9803101at2"/>
<dbReference type="GO" id="GO:0019239">
    <property type="term" value="F:deaminase activity"/>
    <property type="evidence" value="ECO:0007669"/>
    <property type="project" value="TreeGrafter"/>
</dbReference>
<dbReference type="InterPro" id="IPR035959">
    <property type="entry name" value="RutC-like_sf"/>
</dbReference>
<dbReference type="AlphaFoldDB" id="A0A3P1CXU6"/>
<sequence length="130" mass="13870">MSKLEIKHPDKATHTGSYSAGVLAGDLLFISGQGPLDLTTGEVIHGTIEEETLHTLAHIQTIVEVAGGTIDDIVKCTVHLENIGDFDRYDAAYGSFFTGIRPARTTVQSVLADGIKIEIDAIARITPKAP</sequence>
<dbReference type="EMBL" id="RQJP01000001">
    <property type="protein sequence ID" value="RRB18049.1"/>
    <property type="molecule type" value="Genomic_DNA"/>
</dbReference>